<dbReference type="PANTHER" id="PTHR40470:SF1">
    <property type="entry name" value="PHYTANOYL-COA DIOXYGENASE FAMILY PROTEIN (AFU_ORTHOLOGUE AFUA_2G15850)"/>
    <property type="match status" value="1"/>
</dbReference>
<dbReference type="Pfam" id="PF05721">
    <property type="entry name" value="PhyH"/>
    <property type="match status" value="1"/>
</dbReference>
<dbReference type="GeneID" id="85495581"/>
<sequence length="291" mass="32837">MPFNQSQLDEIVHKYHTDGYVIIDGLIPDELYEPLCTAADEVTAKGRAHEWKDVRMVGKQFPPWVEGDDVWGIQNIMHPDLAQPVFAQWYGSDDLLDVSAALMGVTRDDMQFELFNILVNPLEKNYALSWHRDDIKATATAEEEEEELKIKHYSIQWNVALYDDACLTAIPRSHNRVRTSAERKANLEGGEMPGAQTLNLKKGQGVFYNNNIMHVGKYNLAVKRRTLHGCYGCPPAGDTSRARNLLQHGLGYATDPSFKSTLPSTLWPMVDRLNGLQASMEGVEQVYSQDL</sequence>
<organism evidence="1 2">
    <name type="scientific">Cutaneotrichosporon cavernicola</name>
    <dbReference type="NCBI Taxonomy" id="279322"/>
    <lineage>
        <taxon>Eukaryota</taxon>
        <taxon>Fungi</taxon>
        <taxon>Dikarya</taxon>
        <taxon>Basidiomycota</taxon>
        <taxon>Agaricomycotina</taxon>
        <taxon>Tremellomycetes</taxon>
        <taxon>Trichosporonales</taxon>
        <taxon>Trichosporonaceae</taxon>
        <taxon>Cutaneotrichosporon</taxon>
    </lineage>
</organism>
<keyword evidence="2" id="KW-1185">Reference proteome</keyword>
<dbReference type="RefSeq" id="XP_060456976.1">
    <property type="nucleotide sequence ID" value="XM_060600376.1"/>
</dbReference>
<dbReference type="Gene3D" id="2.60.120.620">
    <property type="entry name" value="q2cbj1_9rhob like domain"/>
    <property type="match status" value="1"/>
</dbReference>
<dbReference type="Proteomes" id="UP001233271">
    <property type="component" value="Chromosome 4"/>
</dbReference>
<dbReference type="PANTHER" id="PTHR40470">
    <property type="entry name" value="PHYTANOYL-COA DIOXYGENASE FAMILY PROTEIN (AFU_ORTHOLOGUE AFUA_2G15850)"/>
    <property type="match status" value="1"/>
</dbReference>
<dbReference type="SUPFAM" id="SSF51197">
    <property type="entry name" value="Clavaminate synthase-like"/>
    <property type="match status" value="1"/>
</dbReference>
<evidence type="ECO:0008006" key="3">
    <source>
        <dbReference type="Google" id="ProtNLM"/>
    </source>
</evidence>
<accession>A0AA48QVV8</accession>
<evidence type="ECO:0000313" key="2">
    <source>
        <dbReference type="Proteomes" id="UP001233271"/>
    </source>
</evidence>
<dbReference type="KEGG" id="ccac:CcaHIS019_0405310"/>
<dbReference type="EMBL" id="AP028215">
    <property type="protein sequence ID" value="BEI91711.1"/>
    <property type="molecule type" value="Genomic_DNA"/>
</dbReference>
<proteinExistence type="predicted"/>
<protein>
    <recommendedName>
        <fullName evidence="3">Phytanoyl-CoA dioxygenase family protein</fullName>
    </recommendedName>
</protein>
<dbReference type="InterPro" id="IPR008775">
    <property type="entry name" value="Phytyl_CoA_dOase-like"/>
</dbReference>
<dbReference type="AlphaFoldDB" id="A0AA48QVV8"/>
<reference evidence="1" key="1">
    <citation type="journal article" date="2023" name="BMC Genomics">
        <title>Chromosome-level genome assemblies of Cutaneotrichosporon spp. (Trichosporonales, Basidiomycota) reveal imbalanced evolution between nucleotide sequences and chromosome synteny.</title>
        <authorList>
            <person name="Kobayashi Y."/>
            <person name="Kayamori A."/>
            <person name="Aoki K."/>
            <person name="Shiwa Y."/>
            <person name="Matsutani M."/>
            <person name="Fujita N."/>
            <person name="Sugita T."/>
            <person name="Iwasaki W."/>
            <person name="Tanaka N."/>
            <person name="Takashima M."/>
        </authorList>
    </citation>
    <scope>NUCLEOTIDE SEQUENCE</scope>
    <source>
        <strain evidence="1">HIS019</strain>
    </source>
</reference>
<evidence type="ECO:0000313" key="1">
    <source>
        <dbReference type="EMBL" id="BEI91711.1"/>
    </source>
</evidence>
<name>A0AA48QVV8_9TREE</name>
<gene>
    <name evidence="1" type="ORF">CcaverHIS019_0405310</name>
</gene>